<feature type="transmembrane region" description="Helical" evidence="1">
    <location>
        <begin position="194"/>
        <end position="211"/>
    </location>
</feature>
<feature type="transmembrane region" description="Helical" evidence="1">
    <location>
        <begin position="413"/>
        <end position="434"/>
    </location>
</feature>
<reference evidence="2" key="2">
    <citation type="submission" date="2021-04" db="EMBL/GenBank/DDBJ databases">
        <authorList>
            <person name="Gilroy R."/>
        </authorList>
    </citation>
    <scope>NUCLEOTIDE SEQUENCE</scope>
    <source>
        <strain evidence="2">3436</strain>
    </source>
</reference>
<keyword evidence="1" id="KW-0472">Membrane</keyword>
<dbReference type="EMBL" id="DXBO01000027">
    <property type="protein sequence ID" value="HIZ47484.1"/>
    <property type="molecule type" value="Genomic_DNA"/>
</dbReference>
<gene>
    <name evidence="2" type="ORF">H9810_02025</name>
</gene>
<proteinExistence type="predicted"/>
<accession>A0A9D2JG65</accession>
<feature type="transmembrane region" description="Helical" evidence="1">
    <location>
        <begin position="477"/>
        <end position="495"/>
    </location>
</feature>
<organism evidence="2 3">
    <name type="scientific">Candidatus Gemmiger excrementavium</name>
    <dbReference type="NCBI Taxonomy" id="2838608"/>
    <lineage>
        <taxon>Bacteria</taxon>
        <taxon>Bacillati</taxon>
        <taxon>Bacillota</taxon>
        <taxon>Clostridia</taxon>
        <taxon>Eubacteriales</taxon>
        <taxon>Gemmiger</taxon>
    </lineage>
</organism>
<keyword evidence="1" id="KW-1133">Transmembrane helix</keyword>
<feature type="transmembrane region" description="Helical" evidence="1">
    <location>
        <begin position="380"/>
        <end position="401"/>
    </location>
</feature>
<name>A0A9D2JG65_9FIRM</name>
<dbReference type="AlphaFoldDB" id="A0A9D2JG65"/>
<feature type="transmembrane region" description="Helical" evidence="1">
    <location>
        <begin position="91"/>
        <end position="109"/>
    </location>
</feature>
<feature type="transmembrane region" description="Helical" evidence="1">
    <location>
        <begin position="166"/>
        <end position="187"/>
    </location>
</feature>
<feature type="transmembrane region" description="Helical" evidence="1">
    <location>
        <begin position="46"/>
        <end position="70"/>
    </location>
</feature>
<feature type="transmembrane region" description="Helical" evidence="1">
    <location>
        <begin position="300"/>
        <end position="318"/>
    </location>
</feature>
<feature type="transmembrane region" description="Helical" evidence="1">
    <location>
        <begin position="223"/>
        <end position="244"/>
    </location>
</feature>
<sequence length="663" mass="71640">MLQLAWGLALLVLLAGASAVLSAWADLDAALLPLPLLAGAALLSYGFGVAGALRIGAVLAFVLLATLWVVGLVRLRPAGFAKACGAELRQPGLALFVGGAAFLWVLFFVQQPMFTQWDEFTAWGLAPKMVVERGAFYVADPVNLKASFTYPATSLVTFLSQPFGLWAEWACLAALDTLALACVAAAAALPRRRWYAGVLVFAAGAVLPYFFSNPTPGAYATQYVSAMADLPMAMLFGGTFCLYLDVRDRRYAFWLTALPLALLTLTKDICFAYGLIAVFVIALDQLAAGQGTLRTRLLPVLGRAGGLAVVVLAAFLSWSRYTAAVTPTVDTAASVGSAGLSYGAVLAGGVRQLLGIGREEKFAQIMAAMGDAFFTRRVCLLGAGAVAVAAITVTAAAAWLASDKTGRRRVLAVHLGFAFCFAALYAFHLILYHYNFSDVEGLALKDYDRYLAPYYQAWMLTMLCLLGRAAHARLSGAAVGGAAAVLLAVFCWRGLPAAGFWTGADSLYTLRADVQRRANAMNTVLDWNDRVLVLSQGDDATRWYYYRYELTARVVNGFGGFYGRLGETQDRWDSDFMNLVESENWTLYDYKAVCVPATLVAYMAEKDCDYLLIDRADDYLQREFSPLFEGGLTNDMPATLYHFEGEDAAVPFTLAVVAESEVQ</sequence>
<protein>
    <submittedName>
        <fullName evidence="2">Uncharacterized protein</fullName>
    </submittedName>
</protein>
<evidence type="ECO:0000256" key="1">
    <source>
        <dbReference type="SAM" id="Phobius"/>
    </source>
</evidence>
<evidence type="ECO:0000313" key="2">
    <source>
        <dbReference type="EMBL" id="HIZ47484.1"/>
    </source>
</evidence>
<reference evidence="2" key="1">
    <citation type="journal article" date="2021" name="PeerJ">
        <title>Extensive microbial diversity within the chicken gut microbiome revealed by metagenomics and culture.</title>
        <authorList>
            <person name="Gilroy R."/>
            <person name="Ravi A."/>
            <person name="Getino M."/>
            <person name="Pursley I."/>
            <person name="Horton D.L."/>
            <person name="Alikhan N.F."/>
            <person name="Baker D."/>
            <person name="Gharbi K."/>
            <person name="Hall N."/>
            <person name="Watson M."/>
            <person name="Adriaenssens E.M."/>
            <person name="Foster-Nyarko E."/>
            <person name="Jarju S."/>
            <person name="Secka A."/>
            <person name="Antonio M."/>
            <person name="Oren A."/>
            <person name="Chaudhuri R.R."/>
            <person name="La Ragione R."/>
            <person name="Hildebrand F."/>
            <person name="Pallen M.J."/>
        </authorList>
    </citation>
    <scope>NUCLEOTIDE SEQUENCE</scope>
    <source>
        <strain evidence="2">3436</strain>
    </source>
</reference>
<comment type="caution">
    <text evidence="2">The sequence shown here is derived from an EMBL/GenBank/DDBJ whole genome shotgun (WGS) entry which is preliminary data.</text>
</comment>
<dbReference type="Proteomes" id="UP000824031">
    <property type="component" value="Unassembled WGS sequence"/>
</dbReference>
<feature type="transmembrane region" description="Helical" evidence="1">
    <location>
        <begin position="251"/>
        <end position="266"/>
    </location>
</feature>
<feature type="transmembrane region" description="Helical" evidence="1">
    <location>
        <begin position="454"/>
        <end position="470"/>
    </location>
</feature>
<keyword evidence="1" id="KW-0812">Transmembrane</keyword>
<evidence type="ECO:0000313" key="3">
    <source>
        <dbReference type="Proteomes" id="UP000824031"/>
    </source>
</evidence>